<evidence type="ECO:0000256" key="9">
    <source>
        <dbReference type="SAM" id="Phobius"/>
    </source>
</evidence>
<keyword evidence="3 8" id="KW-0813">Transport</keyword>
<dbReference type="Pfam" id="PF04066">
    <property type="entry name" value="MrpF_PhaF"/>
    <property type="match status" value="1"/>
</dbReference>
<evidence type="ECO:0000313" key="15">
    <source>
        <dbReference type="Proteomes" id="UP000305198"/>
    </source>
</evidence>
<keyword evidence="7 8" id="KW-0472">Membrane</keyword>
<keyword evidence="4 8" id="KW-1003">Cell membrane</keyword>
<keyword evidence="8" id="KW-0406">Ion transport</keyword>
<dbReference type="OrthoDB" id="9800226at2"/>
<reference evidence="13 14" key="1">
    <citation type="submission" date="2016-10" db="EMBL/GenBank/DDBJ databases">
        <authorList>
            <person name="de Groot N.N."/>
        </authorList>
    </citation>
    <scope>NUCLEOTIDE SEQUENCE [LARGE SCALE GENOMIC DNA]</scope>
    <source>
        <strain evidence="11 13">CGMCC 1.9095</strain>
        <strain evidence="10 14">DSM 22558</strain>
    </source>
</reference>
<evidence type="ECO:0000256" key="8">
    <source>
        <dbReference type="PIRNR" id="PIRNR028784"/>
    </source>
</evidence>
<gene>
    <name evidence="12" type="ORF">FA869_04230</name>
    <name evidence="11" type="ORF">SAMN04487855_1104</name>
    <name evidence="10" type="ORF">SAMN05216589_0520</name>
</gene>
<dbReference type="GO" id="GO:0015385">
    <property type="term" value="F:sodium:proton antiporter activity"/>
    <property type="evidence" value="ECO:0007669"/>
    <property type="project" value="TreeGrafter"/>
</dbReference>
<accession>A0A031MI11</accession>
<evidence type="ECO:0000256" key="6">
    <source>
        <dbReference type="ARBA" id="ARBA00022989"/>
    </source>
</evidence>
<protein>
    <submittedName>
        <fullName evidence="12">K+/H+ antiporter subunit F</fullName>
    </submittedName>
    <submittedName>
        <fullName evidence="10">Multisubunit potassium/proton antiporter, PhaF subunit</fullName>
    </submittedName>
</protein>
<evidence type="ECO:0000313" key="10">
    <source>
        <dbReference type="EMBL" id="SER42410.1"/>
    </source>
</evidence>
<feature type="transmembrane region" description="Helical" evidence="9">
    <location>
        <begin position="37"/>
        <end position="56"/>
    </location>
</feature>
<keyword evidence="5 9" id="KW-0812">Transmembrane</keyword>
<dbReference type="EMBL" id="SWAV01000001">
    <property type="protein sequence ID" value="TKA93381.1"/>
    <property type="molecule type" value="Genomic_DNA"/>
</dbReference>
<sequence>MTVVLALALGFAQLCVMLALAFCAIRLLLGPTAQDRILALDSLWMAAMLFILLLGIRFSSMVYFEAALVIALLGFVSSIALAKFLIRGEIIE</sequence>
<dbReference type="STRING" id="653930.SAMN05216589_0520"/>
<comment type="similarity">
    <text evidence="2 8">Belongs to the CPA3 antiporters (TC 2.A.63) subunit F family.</text>
</comment>
<evidence type="ECO:0000256" key="5">
    <source>
        <dbReference type="ARBA" id="ARBA00022692"/>
    </source>
</evidence>
<keyword evidence="13" id="KW-1185">Reference proteome</keyword>
<evidence type="ECO:0000313" key="11">
    <source>
        <dbReference type="EMBL" id="SFL76442.1"/>
    </source>
</evidence>
<dbReference type="PANTHER" id="PTHR34702:SF1">
    <property type="entry name" value="NA(+)_H(+) ANTIPORTER SUBUNIT F"/>
    <property type="match status" value="1"/>
</dbReference>
<name>A0A031MI11_9GAMM</name>
<dbReference type="PIRSF" id="PIRSF028784">
    <property type="entry name" value="MrpF"/>
    <property type="match status" value="1"/>
</dbReference>
<proteinExistence type="inferred from homology"/>
<dbReference type="InterPro" id="IPR007208">
    <property type="entry name" value="MrpF/PhaF-like"/>
</dbReference>
<keyword evidence="8" id="KW-0050">Antiport</keyword>
<dbReference type="GO" id="GO:0005886">
    <property type="term" value="C:plasma membrane"/>
    <property type="evidence" value="ECO:0007669"/>
    <property type="project" value="UniProtKB-SubCell"/>
</dbReference>
<dbReference type="Proteomes" id="UP000186904">
    <property type="component" value="Unassembled WGS sequence"/>
</dbReference>
<evidence type="ECO:0000313" key="13">
    <source>
        <dbReference type="Proteomes" id="UP000186599"/>
    </source>
</evidence>
<dbReference type="AlphaFoldDB" id="A0A031MI11"/>
<feature type="transmembrane region" description="Helical" evidence="9">
    <location>
        <begin position="63"/>
        <end position="86"/>
    </location>
</feature>
<dbReference type="EMBL" id="FOGN01000001">
    <property type="protein sequence ID" value="SER42410.1"/>
    <property type="molecule type" value="Genomic_DNA"/>
</dbReference>
<organism evidence="12 15">
    <name type="scientific">Halopseudomonas bauzanensis</name>
    <dbReference type="NCBI Taxonomy" id="653930"/>
    <lineage>
        <taxon>Bacteria</taxon>
        <taxon>Pseudomonadati</taxon>
        <taxon>Pseudomonadota</taxon>
        <taxon>Gammaproteobacteria</taxon>
        <taxon>Pseudomonadales</taxon>
        <taxon>Pseudomonadaceae</taxon>
        <taxon>Halopseudomonas</taxon>
    </lineage>
</organism>
<evidence type="ECO:0000256" key="2">
    <source>
        <dbReference type="ARBA" id="ARBA00009212"/>
    </source>
</evidence>
<dbReference type="Proteomes" id="UP000186599">
    <property type="component" value="Unassembled WGS sequence"/>
</dbReference>
<evidence type="ECO:0000313" key="14">
    <source>
        <dbReference type="Proteomes" id="UP000186904"/>
    </source>
</evidence>
<comment type="subcellular location">
    <subcellularLocation>
        <location evidence="1 8">Cell membrane</location>
        <topology evidence="1 8">Multi-pass membrane protein</topology>
    </subcellularLocation>
</comment>
<evidence type="ECO:0000256" key="1">
    <source>
        <dbReference type="ARBA" id="ARBA00004651"/>
    </source>
</evidence>
<dbReference type="NCBIfam" id="NF004812">
    <property type="entry name" value="PRK06161.1"/>
    <property type="match status" value="1"/>
</dbReference>
<dbReference type="Proteomes" id="UP000305198">
    <property type="component" value="Unassembled WGS sequence"/>
</dbReference>
<dbReference type="PANTHER" id="PTHR34702">
    <property type="entry name" value="NA(+)/H(+) ANTIPORTER SUBUNIT F1"/>
    <property type="match status" value="1"/>
</dbReference>
<evidence type="ECO:0000313" key="12">
    <source>
        <dbReference type="EMBL" id="TKA93381.1"/>
    </source>
</evidence>
<keyword evidence="6 9" id="KW-1133">Transmembrane helix</keyword>
<dbReference type="EMBL" id="FOUA01000001">
    <property type="protein sequence ID" value="SFL76442.1"/>
    <property type="molecule type" value="Genomic_DNA"/>
</dbReference>
<evidence type="ECO:0000256" key="4">
    <source>
        <dbReference type="ARBA" id="ARBA00022475"/>
    </source>
</evidence>
<evidence type="ECO:0000256" key="7">
    <source>
        <dbReference type="ARBA" id="ARBA00023136"/>
    </source>
</evidence>
<evidence type="ECO:0000256" key="3">
    <source>
        <dbReference type="ARBA" id="ARBA00022448"/>
    </source>
</evidence>
<reference evidence="12 15" key="2">
    <citation type="submission" date="2019-04" db="EMBL/GenBank/DDBJ databases">
        <title>Crypto-aerobic microbial life in anoxic (sulfidic) marine sediments.</title>
        <authorList>
            <person name="Bhattacharya S."/>
            <person name="Roy C."/>
            <person name="Mondal N."/>
            <person name="Sarkar J."/>
            <person name="Mandal S."/>
            <person name="Rameez M.J."/>
            <person name="Ghosh W."/>
        </authorList>
    </citation>
    <scope>NUCLEOTIDE SEQUENCE [LARGE SCALE GENOMIC DNA]</scope>
    <source>
        <strain evidence="12 15">SBBB</strain>
    </source>
</reference>